<dbReference type="RefSeq" id="WP_129750407.1">
    <property type="nucleotide sequence ID" value="NZ_JUIW01000004.1"/>
</dbReference>
<dbReference type="Proteomes" id="UP000289775">
    <property type="component" value="Unassembled WGS sequence"/>
</dbReference>
<evidence type="ECO:0000256" key="1">
    <source>
        <dbReference type="SAM" id="SignalP"/>
    </source>
</evidence>
<evidence type="ECO:0000259" key="2">
    <source>
        <dbReference type="Pfam" id="PF13568"/>
    </source>
</evidence>
<dbReference type="InterPro" id="IPR025665">
    <property type="entry name" value="Beta-barrel_OMP_2"/>
</dbReference>
<organism evidence="3 4">
    <name type="scientific">Flavobacterium beibuense</name>
    <dbReference type="NCBI Taxonomy" id="657326"/>
    <lineage>
        <taxon>Bacteria</taxon>
        <taxon>Pseudomonadati</taxon>
        <taxon>Bacteroidota</taxon>
        <taxon>Flavobacteriia</taxon>
        <taxon>Flavobacteriales</taxon>
        <taxon>Flavobacteriaceae</taxon>
        <taxon>Flavobacterium</taxon>
    </lineage>
</organism>
<gene>
    <name evidence="3" type="ORF">NU09_1251</name>
</gene>
<comment type="caution">
    <text evidence="3">The sequence shown here is derived from an EMBL/GenBank/DDBJ whole genome shotgun (WGS) entry which is preliminary data.</text>
</comment>
<dbReference type="EMBL" id="JUIW01000004">
    <property type="protein sequence ID" value="RYJ43743.1"/>
    <property type="molecule type" value="Genomic_DNA"/>
</dbReference>
<reference evidence="3 4" key="1">
    <citation type="submission" date="2014-12" db="EMBL/GenBank/DDBJ databases">
        <title>Genome sequence of Flavobacterium beibuense RSKm HC5.</title>
        <authorList>
            <person name="Kim J.F."/>
            <person name="Song J.Y."/>
            <person name="Kwak M.-J."/>
            <person name="Lee S.-W."/>
        </authorList>
    </citation>
    <scope>NUCLEOTIDE SEQUENCE [LARGE SCALE GENOMIC DNA]</scope>
    <source>
        <strain evidence="3 4">RSKm HC5</strain>
    </source>
</reference>
<proteinExistence type="predicted"/>
<sequence>MKKKLLFAFFMLGLFAASAQVTFKPGFRAGANFSRLTNTDLDTKTDFYVGAIGALKLTRFYTLQPEIGYSRQGAKGDLYFYDSYYGESYTENVDIKLEYVTLTLINKFTFNDAINFQVGPTFDIGTNVDNRYQNDVDLGITAGIGYTLPFGLSIEGRVKKGIADVLDTYYYSDGSNYYYEDHSNTNLVFQVGISYTFDVKGASN</sequence>
<feature type="chain" id="PRO_5019486709" evidence="1">
    <location>
        <begin position="20"/>
        <end position="204"/>
    </location>
</feature>
<dbReference type="OrthoDB" id="947434at2"/>
<dbReference type="Pfam" id="PF13568">
    <property type="entry name" value="OMP_b-brl_2"/>
    <property type="match status" value="1"/>
</dbReference>
<keyword evidence="1" id="KW-0732">Signal</keyword>
<name>A0A444WD38_9FLAO</name>
<dbReference type="AlphaFoldDB" id="A0A444WD38"/>
<protein>
    <submittedName>
        <fullName evidence="3">OMP_b-brl_2 domain containing protein</fullName>
    </submittedName>
</protein>
<evidence type="ECO:0000313" key="4">
    <source>
        <dbReference type="Proteomes" id="UP000289775"/>
    </source>
</evidence>
<feature type="signal peptide" evidence="1">
    <location>
        <begin position="1"/>
        <end position="19"/>
    </location>
</feature>
<keyword evidence="4" id="KW-1185">Reference proteome</keyword>
<accession>A0A444WD38</accession>
<feature type="domain" description="Outer membrane protein beta-barrel" evidence="2">
    <location>
        <begin position="20"/>
        <end position="166"/>
    </location>
</feature>
<evidence type="ECO:0000313" key="3">
    <source>
        <dbReference type="EMBL" id="RYJ43743.1"/>
    </source>
</evidence>